<organism evidence="1 2">
    <name type="scientific">Fictibacillus macauensis ZFHKF-1</name>
    <dbReference type="NCBI Taxonomy" id="1196324"/>
    <lineage>
        <taxon>Bacteria</taxon>
        <taxon>Bacillati</taxon>
        <taxon>Bacillota</taxon>
        <taxon>Bacilli</taxon>
        <taxon>Bacillales</taxon>
        <taxon>Fictibacillaceae</taxon>
        <taxon>Fictibacillus</taxon>
    </lineage>
</organism>
<evidence type="ECO:0000313" key="2">
    <source>
        <dbReference type="Proteomes" id="UP000004080"/>
    </source>
</evidence>
<sequence length="190" mass="22260">MNRRSFSIFFVSDAFKVGHLVDEAHVVAHKARYGELDSSATAYVNSFRRAVARLKGSSYIKHYELHNHSASLYFYSSYTSFQKWNTSNTSVESFEKLFGTKQAICKLLFEATVFMFKELDFLEQISIEIPSNGRLYTASVTRNELYEHLDCTLSHVKDDQSAHFYLFCREADVKRFAEQFVKMKRLRRKR</sequence>
<dbReference type="AlphaFoldDB" id="I8UJL8"/>
<protein>
    <submittedName>
        <fullName evidence="1">Uncharacterized protein</fullName>
    </submittedName>
</protein>
<dbReference type="Proteomes" id="UP000004080">
    <property type="component" value="Unassembled WGS sequence"/>
</dbReference>
<gene>
    <name evidence="1" type="ORF">A374_02104</name>
</gene>
<comment type="caution">
    <text evidence="1">The sequence shown here is derived from an EMBL/GenBank/DDBJ whole genome shotgun (WGS) entry which is preliminary data.</text>
</comment>
<dbReference type="RefSeq" id="WP_007200520.1">
    <property type="nucleotide sequence ID" value="NZ_AKKV01000019.1"/>
</dbReference>
<evidence type="ECO:0000313" key="1">
    <source>
        <dbReference type="EMBL" id="EIT87008.1"/>
    </source>
</evidence>
<accession>I8UJL8</accession>
<name>I8UJL8_9BACL</name>
<keyword evidence="2" id="KW-1185">Reference proteome</keyword>
<dbReference type="STRING" id="1196324.A374_02104"/>
<reference evidence="1 2" key="1">
    <citation type="journal article" date="2012" name="J. Bacteriol.">
        <title>Genome of Bacillus macauensis ZFHKF-1, a Long-Chain-Forming Bacterium.</title>
        <authorList>
            <person name="Cai L."/>
            <person name="Zhang T."/>
        </authorList>
    </citation>
    <scope>NUCLEOTIDE SEQUENCE [LARGE SCALE GENOMIC DNA]</scope>
    <source>
        <strain evidence="1 2">ZFHKF-1</strain>
    </source>
</reference>
<dbReference type="OrthoDB" id="2971141at2"/>
<dbReference type="PATRIC" id="fig|1196324.3.peg.419"/>
<proteinExistence type="predicted"/>
<dbReference type="EMBL" id="AKKV01000019">
    <property type="protein sequence ID" value="EIT87008.1"/>
    <property type="molecule type" value="Genomic_DNA"/>
</dbReference>